<dbReference type="EMBL" id="BTSX01000002">
    <property type="protein sequence ID" value="GMS83732.1"/>
    <property type="molecule type" value="Genomic_DNA"/>
</dbReference>
<dbReference type="Proteomes" id="UP001432027">
    <property type="component" value="Unassembled WGS sequence"/>
</dbReference>
<feature type="non-terminal residue" evidence="1">
    <location>
        <position position="72"/>
    </location>
</feature>
<comment type="caution">
    <text evidence="1">The sequence shown here is derived from an EMBL/GenBank/DDBJ whole genome shotgun (WGS) entry which is preliminary data.</text>
</comment>
<name>A0AAV5SMF3_9BILA</name>
<accession>A0AAV5SMF3</accession>
<protein>
    <submittedName>
        <fullName evidence="1">Uncharacterized protein</fullName>
    </submittedName>
</protein>
<proteinExistence type="predicted"/>
<dbReference type="AlphaFoldDB" id="A0AAV5SMF3"/>
<evidence type="ECO:0000313" key="2">
    <source>
        <dbReference type="Proteomes" id="UP001432027"/>
    </source>
</evidence>
<gene>
    <name evidence="1" type="ORF">PENTCL1PPCAC_5907</name>
</gene>
<organism evidence="1 2">
    <name type="scientific">Pristionchus entomophagus</name>
    <dbReference type="NCBI Taxonomy" id="358040"/>
    <lineage>
        <taxon>Eukaryota</taxon>
        <taxon>Metazoa</taxon>
        <taxon>Ecdysozoa</taxon>
        <taxon>Nematoda</taxon>
        <taxon>Chromadorea</taxon>
        <taxon>Rhabditida</taxon>
        <taxon>Rhabditina</taxon>
        <taxon>Diplogasteromorpha</taxon>
        <taxon>Diplogasteroidea</taxon>
        <taxon>Neodiplogasteridae</taxon>
        <taxon>Pristionchus</taxon>
    </lineage>
</organism>
<evidence type="ECO:0000313" key="1">
    <source>
        <dbReference type="EMBL" id="GMS83732.1"/>
    </source>
</evidence>
<keyword evidence="2" id="KW-1185">Reference proteome</keyword>
<feature type="non-terminal residue" evidence="1">
    <location>
        <position position="1"/>
    </location>
</feature>
<reference evidence="1" key="1">
    <citation type="submission" date="2023-10" db="EMBL/GenBank/DDBJ databases">
        <title>Genome assembly of Pristionchus species.</title>
        <authorList>
            <person name="Yoshida K."/>
            <person name="Sommer R.J."/>
        </authorList>
    </citation>
    <scope>NUCLEOTIDE SEQUENCE</scope>
    <source>
        <strain evidence="1">RS0144</strain>
    </source>
</reference>
<sequence>GEMPTDSVTNGLGADSSVILNQADILCFLGREHFDHMIDCRRKSNREGDYWDEKEVVLRKGRETAGHRPHTK</sequence>